<reference evidence="1" key="1">
    <citation type="submission" date="2021-01" db="EMBL/GenBank/DDBJ databases">
        <title>Whole genome shotgun sequence of Actinoplanes siamensis NBRC 109076.</title>
        <authorList>
            <person name="Komaki H."/>
            <person name="Tamura T."/>
        </authorList>
    </citation>
    <scope>NUCLEOTIDE SEQUENCE</scope>
    <source>
        <strain evidence="1">NBRC 109076</strain>
    </source>
</reference>
<name>A0A919N244_9ACTN</name>
<proteinExistence type="predicted"/>
<evidence type="ECO:0000313" key="1">
    <source>
        <dbReference type="EMBL" id="GIF03116.1"/>
    </source>
</evidence>
<gene>
    <name evidence="1" type="ORF">Asi03nite_06540</name>
</gene>
<protein>
    <submittedName>
        <fullName evidence="1">Uncharacterized protein</fullName>
    </submittedName>
</protein>
<accession>A0A919N244</accession>
<comment type="caution">
    <text evidence="1">The sequence shown here is derived from an EMBL/GenBank/DDBJ whole genome shotgun (WGS) entry which is preliminary data.</text>
</comment>
<dbReference type="EMBL" id="BOMW01000006">
    <property type="protein sequence ID" value="GIF03116.1"/>
    <property type="molecule type" value="Genomic_DNA"/>
</dbReference>
<dbReference type="AlphaFoldDB" id="A0A919N244"/>
<evidence type="ECO:0000313" key="2">
    <source>
        <dbReference type="Proteomes" id="UP000629619"/>
    </source>
</evidence>
<sequence>MAATSAPIKVDVGTDQLISHAAHFLGKAKKDVVELAVREYIESHRSEINEGVRAALSQLDGSSASAISLLADVPTDRLQDYGGMPAASE</sequence>
<keyword evidence="2" id="KW-1185">Reference proteome</keyword>
<dbReference type="Proteomes" id="UP000629619">
    <property type="component" value="Unassembled WGS sequence"/>
</dbReference>
<organism evidence="1 2">
    <name type="scientific">Actinoplanes siamensis</name>
    <dbReference type="NCBI Taxonomy" id="1223317"/>
    <lineage>
        <taxon>Bacteria</taxon>
        <taxon>Bacillati</taxon>
        <taxon>Actinomycetota</taxon>
        <taxon>Actinomycetes</taxon>
        <taxon>Micromonosporales</taxon>
        <taxon>Micromonosporaceae</taxon>
        <taxon>Actinoplanes</taxon>
    </lineage>
</organism>